<dbReference type="CDD" id="cd00158">
    <property type="entry name" value="RHOD"/>
    <property type="match status" value="1"/>
</dbReference>
<dbReference type="PANTHER" id="PTHR43031:SF17">
    <property type="entry name" value="SULFURTRANSFERASE YTWF-RELATED"/>
    <property type="match status" value="1"/>
</dbReference>
<evidence type="ECO:0000313" key="3">
    <source>
        <dbReference type="Proteomes" id="UP001057877"/>
    </source>
</evidence>
<name>A0ABY5SI18_9BACL</name>
<feature type="domain" description="Rhodanese" evidence="1">
    <location>
        <begin position="11"/>
        <end position="96"/>
    </location>
</feature>
<dbReference type="Gene3D" id="3.40.250.10">
    <property type="entry name" value="Rhodanese-like domain"/>
    <property type="match status" value="1"/>
</dbReference>
<accession>A0ABY5SI18</accession>
<protein>
    <submittedName>
        <fullName evidence="2">Rhodanese-like domain-containing protein</fullName>
    </submittedName>
</protein>
<gene>
    <name evidence="2" type="ORF">L1F29_12510</name>
</gene>
<dbReference type="InterPro" id="IPR050229">
    <property type="entry name" value="GlpE_sulfurtransferase"/>
</dbReference>
<sequence>MASELETKLRNGEKLQVIDVRELDEWQDGHIAQAKHIPLSGLVARLDELDKNDKPIYMVCRSGNRSGKACDFLSAQGYQVINMLGGMMSWPGEVVEGD</sequence>
<dbReference type="Pfam" id="PF00581">
    <property type="entry name" value="Rhodanese"/>
    <property type="match status" value="1"/>
</dbReference>
<dbReference type="PROSITE" id="PS50206">
    <property type="entry name" value="RHODANESE_3"/>
    <property type="match status" value="1"/>
</dbReference>
<dbReference type="SUPFAM" id="SSF52821">
    <property type="entry name" value="Rhodanese/Cell cycle control phosphatase"/>
    <property type="match status" value="1"/>
</dbReference>
<evidence type="ECO:0000313" key="2">
    <source>
        <dbReference type="EMBL" id="UVI33624.1"/>
    </source>
</evidence>
<dbReference type="PANTHER" id="PTHR43031">
    <property type="entry name" value="FAD-DEPENDENT OXIDOREDUCTASE"/>
    <property type="match status" value="1"/>
</dbReference>
<evidence type="ECO:0000259" key="1">
    <source>
        <dbReference type="PROSITE" id="PS50206"/>
    </source>
</evidence>
<keyword evidence="3" id="KW-1185">Reference proteome</keyword>
<organism evidence="2 3">
    <name type="scientific">Paenibacillus spongiae</name>
    <dbReference type="NCBI Taxonomy" id="2909671"/>
    <lineage>
        <taxon>Bacteria</taxon>
        <taxon>Bacillati</taxon>
        <taxon>Bacillota</taxon>
        <taxon>Bacilli</taxon>
        <taxon>Bacillales</taxon>
        <taxon>Paenibacillaceae</taxon>
        <taxon>Paenibacillus</taxon>
    </lineage>
</organism>
<dbReference type="SMART" id="SM00450">
    <property type="entry name" value="RHOD"/>
    <property type="match status" value="1"/>
</dbReference>
<dbReference type="Proteomes" id="UP001057877">
    <property type="component" value="Chromosome"/>
</dbReference>
<dbReference type="InterPro" id="IPR036873">
    <property type="entry name" value="Rhodanese-like_dom_sf"/>
</dbReference>
<dbReference type="InterPro" id="IPR001763">
    <property type="entry name" value="Rhodanese-like_dom"/>
</dbReference>
<proteinExistence type="predicted"/>
<reference evidence="2" key="1">
    <citation type="submission" date="2022-01" db="EMBL/GenBank/DDBJ databases">
        <title>Paenibacillus spongiae sp. nov., isolated from marine sponge.</title>
        <authorList>
            <person name="Li Z."/>
            <person name="Zhang M."/>
        </authorList>
    </citation>
    <scope>NUCLEOTIDE SEQUENCE</scope>
    <source>
        <strain evidence="2">PHS-Z3</strain>
    </source>
</reference>
<dbReference type="EMBL" id="CP091430">
    <property type="protein sequence ID" value="UVI33624.1"/>
    <property type="molecule type" value="Genomic_DNA"/>
</dbReference>